<organism evidence="2 3">
    <name type="scientific">Stutzerimonas stutzeri KOS6</name>
    <dbReference type="NCBI Taxonomy" id="1218352"/>
    <lineage>
        <taxon>Bacteria</taxon>
        <taxon>Pseudomonadati</taxon>
        <taxon>Pseudomonadota</taxon>
        <taxon>Gammaproteobacteria</taxon>
        <taxon>Pseudomonadales</taxon>
        <taxon>Pseudomonadaceae</taxon>
        <taxon>Stutzerimonas</taxon>
    </lineage>
</organism>
<protein>
    <submittedName>
        <fullName evidence="2">Uncharacterized protein</fullName>
    </submittedName>
</protein>
<reference evidence="2 3" key="1">
    <citation type="journal article" date="2013" name="Genome Announc.">
        <title>Draft Genome of the Nitrogen-Fixing Bacterium Pseudomonas stutzeri Strain KOS6 Isolated from Industrial Hydrocarbon Sludge.</title>
        <authorList>
            <person name="Grigoryeva T.V."/>
            <person name="Laikov A.V."/>
            <person name="Naumova R.P."/>
            <person name="Manolov A.I."/>
            <person name="Larin A.K."/>
            <person name="Karpova I.Y."/>
            <person name="Semashko T.A."/>
            <person name="Alexeev D.G."/>
            <person name="Kostryukova E.S."/>
            <person name="Muller R."/>
            <person name="Govorun V.M."/>
        </authorList>
    </citation>
    <scope>NUCLEOTIDE SEQUENCE [LARGE SCALE GENOMIC DNA]</scope>
    <source>
        <strain evidence="2 3">KOS6</strain>
    </source>
</reference>
<evidence type="ECO:0000313" key="3">
    <source>
        <dbReference type="Proteomes" id="UP000026923"/>
    </source>
</evidence>
<proteinExistence type="predicted"/>
<name>A0A061JR92_STUST</name>
<dbReference type="Proteomes" id="UP000026923">
    <property type="component" value="Unassembled WGS sequence"/>
</dbReference>
<comment type="caution">
    <text evidence="2">The sequence shown here is derived from an EMBL/GenBank/DDBJ whole genome shotgun (WGS) entry which is preliminary data.</text>
</comment>
<dbReference type="AlphaFoldDB" id="A0A061JR92"/>
<gene>
    <name evidence="2" type="ORF">B597_012665</name>
</gene>
<feature type="region of interest" description="Disordered" evidence="1">
    <location>
        <begin position="1"/>
        <end position="22"/>
    </location>
</feature>
<sequence>MDLRQPALKSPKSENTKKKAERKRQLKLIEATYINNMLGNRFANLLVNNVDVLNAQPQIPTTFTEKKKKVE</sequence>
<evidence type="ECO:0000313" key="2">
    <source>
        <dbReference type="EMBL" id="EWC40845.1"/>
    </source>
</evidence>
<dbReference type="HOGENOM" id="CLU_2737040_0_0_6"/>
<accession>A0A061JR92</accession>
<evidence type="ECO:0000256" key="1">
    <source>
        <dbReference type="SAM" id="MobiDB-lite"/>
    </source>
</evidence>
<dbReference type="EMBL" id="AMCZ02000015">
    <property type="protein sequence ID" value="EWC40845.1"/>
    <property type="molecule type" value="Genomic_DNA"/>
</dbReference>